<dbReference type="Proteomes" id="UP000076871">
    <property type="component" value="Unassembled WGS sequence"/>
</dbReference>
<dbReference type="InParanoid" id="A0A165GVF2"/>
<organism evidence="1 2">
    <name type="scientific">Laetiporus sulphureus 93-53</name>
    <dbReference type="NCBI Taxonomy" id="1314785"/>
    <lineage>
        <taxon>Eukaryota</taxon>
        <taxon>Fungi</taxon>
        <taxon>Dikarya</taxon>
        <taxon>Basidiomycota</taxon>
        <taxon>Agaricomycotina</taxon>
        <taxon>Agaricomycetes</taxon>
        <taxon>Polyporales</taxon>
        <taxon>Laetiporus</taxon>
    </lineage>
</organism>
<name>A0A165GVF2_9APHY</name>
<accession>A0A165GVF2</accession>
<evidence type="ECO:0000313" key="2">
    <source>
        <dbReference type="Proteomes" id="UP000076871"/>
    </source>
</evidence>
<gene>
    <name evidence="1" type="ORF">LAESUDRAFT_353426</name>
</gene>
<proteinExistence type="predicted"/>
<reference evidence="1 2" key="1">
    <citation type="journal article" date="2016" name="Mol. Biol. Evol.">
        <title>Comparative Genomics of Early-Diverging Mushroom-Forming Fungi Provides Insights into the Origins of Lignocellulose Decay Capabilities.</title>
        <authorList>
            <person name="Nagy L.G."/>
            <person name="Riley R."/>
            <person name="Tritt A."/>
            <person name="Adam C."/>
            <person name="Daum C."/>
            <person name="Floudas D."/>
            <person name="Sun H."/>
            <person name="Yadav J.S."/>
            <person name="Pangilinan J."/>
            <person name="Larsson K.H."/>
            <person name="Matsuura K."/>
            <person name="Barry K."/>
            <person name="Labutti K."/>
            <person name="Kuo R."/>
            <person name="Ohm R.A."/>
            <person name="Bhattacharya S.S."/>
            <person name="Shirouzu T."/>
            <person name="Yoshinaga Y."/>
            <person name="Martin F.M."/>
            <person name="Grigoriev I.V."/>
            <person name="Hibbett D.S."/>
        </authorList>
    </citation>
    <scope>NUCLEOTIDE SEQUENCE [LARGE SCALE GENOMIC DNA]</scope>
    <source>
        <strain evidence="1 2">93-53</strain>
    </source>
</reference>
<sequence length="183" mass="20344">MSPLPTNDTFHVGLPFLHGRSAIDIPMIPTAALAAGVFWFDVTPVRTVVYPVIRTTARSARLRRLMLRSVGTIARRMFLLPTNDTSPAMCLRNGCNAIDLPMIHATAQGAGTFWFDVSLVRTVNHPVIRTTAGRTRPRRFMPCSLGSFIFGHDNVGHRIDRGLSSRTVLRNSRTSVCVWGCRR</sequence>
<keyword evidence="2" id="KW-1185">Reference proteome</keyword>
<dbReference type="GeneID" id="63819167"/>
<evidence type="ECO:0000313" key="1">
    <source>
        <dbReference type="EMBL" id="KZT10873.1"/>
    </source>
</evidence>
<dbReference type="RefSeq" id="XP_040768613.1">
    <property type="nucleotide sequence ID" value="XM_040902136.1"/>
</dbReference>
<dbReference type="AlphaFoldDB" id="A0A165GVF2"/>
<protein>
    <submittedName>
        <fullName evidence="1">Uncharacterized protein</fullName>
    </submittedName>
</protein>
<dbReference type="EMBL" id="KV427608">
    <property type="protein sequence ID" value="KZT10873.1"/>
    <property type="molecule type" value="Genomic_DNA"/>
</dbReference>